<dbReference type="EnsemblBacteria" id="ACK41856">
    <property type="protein sequence ID" value="ACK41856"/>
    <property type="gene ID" value="Dtur_0566"/>
</dbReference>
<keyword evidence="5 7" id="KW-0472">Membrane</keyword>
<dbReference type="InParanoid" id="B8DZC3"/>
<dbReference type="Pfam" id="PF00893">
    <property type="entry name" value="Multi_Drug_Res"/>
    <property type="match status" value="1"/>
</dbReference>
<keyword evidence="3 6" id="KW-0812">Transmembrane</keyword>
<dbReference type="EMBL" id="CP001251">
    <property type="protein sequence ID" value="ACK41856.1"/>
    <property type="molecule type" value="Genomic_DNA"/>
</dbReference>
<evidence type="ECO:0000256" key="1">
    <source>
        <dbReference type="ARBA" id="ARBA00004651"/>
    </source>
</evidence>
<dbReference type="GO" id="GO:0055085">
    <property type="term" value="P:transmembrane transport"/>
    <property type="evidence" value="ECO:0000318"/>
    <property type="project" value="GO_Central"/>
</dbReference>
<gene>
    <name evidence="8" type="ordered locus">Dtur_0566</name>
</gene>
<feature type="transmembrane region" description="Helical" evidence="7">
    <location>
        <begin position="90"/>
        <end position="107"/>
    </location>
</feature>
<dbReference type="AlphaFoldDB" id="B8DZC3"/>
<sequence length="110" mass="12586">MAVFISFALCIMFTVISNVSFKLSVQNKDLKNFIFWQVIGNLTGFFSVIAYTYLLTLVPFYIGYALTTAFGQIFVQVFGAKWFFKEEILPSQWIGIILIMIGTLFLVKTK</sequence>
<dbReference type="SUPFAM" id="SSF103481">
    <property type="entry name" value="Multidrug resistance efflux transporter EmrE"/>
    <property type="match status" value="1"/>
</dbReference>
<dbReference type="OrthoDB" id="513492at2"/>
<feature type="transmembrane region" description="Helical" evidence="7">
    <location>
        <begin position="61"/>
        <end position="84"/>
    </location>
</feature>
<feature type="transmembrane region" description="Helical" evidence="7">
    <location>
        <begin position="33"/>
        <end position="54"/>
    </location>
</feature>
<evidence type="ECO:0000256" key="6">
    <source>
        <dbReference type="RuleBase" id="RU003942"/>
    </source>
</evidence>
<dbReference type="FunCoup" id="B8DZC3">
    <property type="interactions" value="67"/>
</dbReference>
<dbReference type="Proteomes" id="UP000007719">
    <property type="component" value="Chromosome"/>
</dbReference>
<dbReference type="Gene3D" id="1.10.3730.20">
    <property type="match status" value="1"/>
</dbReference>
<comment type="similarity">
    <text evidence="6">Belongs to the drug/metabolite transporter (DMT) superfamily. Small multidrug resistance (SMR) (TC 2.A.7.1) family.</text>
</comment>
<keyword evidence="9" id="KW-1185">Reference proteome</keyword>
<evidence type="ECO:0000256" key="4">
    <source>
        <dbReference type="ARBA" id="ARBA00022989"/>
    </source>
</evidence>
<dbReference type="InterPro" id="IPR000390">
    <property type="entry name" value="Small_drug/metabolite_transptr"/>
</dbReference>
<evidence type="ECO:0000313" key="9">
    <source>
        <dbReference type="Proteomes" id="UP000007719"/>
    </source>
</evidence>
<dbReference type="KEGG" id="dtu:Dtur_0566"/>
<protein>
    <recommendedName>
        <fullName evidence="10">EamA-like transporter family protein</fullName>
    </recommendedName>
</protein>
<comment type="subcellular location">
    <subcellularLocation>
        <location evidence="1 6">Cell membrane</location>
        <topology evidence="1 6">Multi-pass membrane protein</topology>
    </subcellularLocation>
</comment>
<dbReference type="PANTHER" id="PTHR30561:SF9">
    <property type="entry name" value="4-AMINO-4-DEOXY-L-ARABINOSE-PHOSPHOUNDECAPRENOL FLIPPASE SUBUNIT ARNF-RELATED"/>
    <property type="match status" value="1"/>
</dbReference>
<dbReference type="eggNOG" id="ENOG502ZD61">
    <property type="taxonomic scope" value="Bacteria"/>
</dbReference>
<dbReference type="HOGENOM" id="CLU_2166952_0_0_0"/>
<dbReference type="PANTHER" id="PTHR30561">
    <property type="entry name" value="SMR FAMILY PROTON-DEPENDENT DRUG EFFLUX TRANSPORTER SUGE"/>
    <property type="match status" value="1"/>
</dbReference>
<proteinExistence type="inferred from homology"/>
<organism evidence="8 9">
    <name type="scientific">Dictyoglomus turgidum (strain DSM 6724 / Z-1310)</name>
    <dbReference type="NCBI Taxonomy" id="515635"/>
    <lineage>
        <taxon>Bacteria</taxon>
        <taxon>Pseudomonadati</taxon>
        <taxon>Dictyoglomota</taxon>
        <taxon>Dictyoglomia</taxon>
        <taxon>Dictyoglomales</taxon>
        <taxon>Dictyoglomaceae</taxon>
        <taxon>Dictyoglomus</taxon>
    </lineage>
</organism>
<dbReference type="GO" id="GO:0005886">
    <property type="term" value="C:plasma membrane"/>
    <property type="evidence" value="ECO:0000318"/>
    <property type="project" value="GO_Central"/>
</dbReference>
<evidence type="ECO:0008006" key="10">
    <source>
        <dbReference type="Google" id="ProtNLM"/>
    </source>
</evidence>
<dbReference type="InterPro" id="IPR045324">
    <property type="entry name" value="Small_multidrug_res"/>
</dbReference>
<keyword evidence="4 7" id="KW-1133">Transmembrane helix</keyword>
<name>B8DZC3_DICTD</name>
<evidence type="ECO:0000313" key="8">
    <source>
        <dbReference type="EMBL" id="ACK41856.1"/>
    </source>
</evidence>
<dbReference type="STRING" id="515635.Dtur_0566"/>
<dbReference type="GO" id="GO:0022857">
    <property type="term" value="F:transmembrane transporter activity"/>
    <property type="evidence" value="ECO:0000318"/>
    <property type="project" value="GO_Central"/>
</dbReference>
<evidence type="ECO:0000256" key="3">
    <source>
        <dbReference type="ARBA" id="ARBA00022692"/>
    </source>
</evidence>
<keyword evidence="2" id="KW-1003">Cell membrane</keyword>
<reference evidence="9" key="1">
    <citation type="journal article" date="2016" name="Front. Microbiol.">
        <title>The complete genome sequence of hyperthermophile Dictyoglomus turgidum DSM 6724 reveals a specialized carbohydrate fermentor.</title>
        <authorList>
            <person name="Brumm P.J."/>
            <person name="Gowda K."/>
            <person name="Robb F.T."/>
            <person name="Mead D.A."/>
        </authorList>
    </citation>
    <scope>NUCLEOTIDE SEQUENCE [LARGE SCALE GENOMIC DNA]</scope>
    <source>
        <strain evidence="9">DSM 6724 / Z-1310</strain>
    </source>
</reference>
<dbReference type="InterPro" id="IPR037185">
    <property type="entry name" value="EmrE-like"/>
</dbReference>
<accession>B8DZC3</accession>
<evidence type="ECO:0000256" key="2">
    <source>
        <dbReference type="ARBA" id="ARBA00022475"/>
    </source>
</evidence>
<evidence type="ECO:0000256" key="5">
    <source>
        <dbReference type="ARBA" id="ARBA00023136"/>
    </source>
</evidence>
<evidence type="ECO:0000256" key="7">
    <source>
        <dbReference type="SAM" id="Phobius"/>
    </source>
</evidence>